<dbReference type="KEGG" id="ehx:EMIHUDRAFT_99923"/>
<dbReference type="PaxDb" id="2903-EOD28431"/>
<evidence type="ECO:0000313" key="1">
    <source>
        <dbReference type="EnsemblProtists" id="EOD28431"/>
    </source>
</evidence>
<dbReference type="OMA" id="DYPWLFR"/>
<evidence type="ECO:0000313" key="2">
    <source>
        <dbReference type="Proteomes" id="UP000013827"/>
    </source>
</evidence>
<dbReference type="Gene3D" id="2.40.400.10">
    <property type="entry name" value="Acetoacetate decarboxylase-like"/>
    <property type="match status" value="1"/>
</dbReference>
<proteinExistence type="predicted"/>
<dbReference type="HOGENOM" id="CLU_1135285_0_0_1"/>
<dbReference type="EnsemblProtists" id="EOD28431">
    <property type="protein sequence ID" value="EOD28431"/>
    <property type="gene ID" value="EMIHUDRAFT_99923"/>
</dbReference>
<dbReference type="InterPro" id="IPR039343">
    <property type="entry name" value="NDX1-like"/>
</dbReference>
<dbReference type="AlphaFoldDB" id="A0A0D3JY46"/>
<accession>A0A0D3JY46</accession>
<reference evidence="1" key="2">
    <citation type="submission" date="2024-10" db="UniProtKB">
        <authorList>
            <consortium name="EnsemblProtists"/>
        </authorList>
    </citation>
    <scope>IDENTIFICATION</scope>
</reference>
<dbReference type="PANTHER" id="PTHR35467:SF2">
    <property type="entry name" value="PROTEIN NEOXANTHIN-DEFICIENT 1"/>
    <property type="match status" value="1"/>
</dbReference>
<dbReference type="PANTHER" id="PTHR35467">
    <property type="match status" value="1"/>
</dbReference>
<sequence>MLLSCTLTAFAAASPRAPPLLRGLLRGTPLASPSERNGEDADYPWLFRGRLWFRPAVVRSPPAGALPDGVRALSLFGWSIGGVVALEYDESPVGPYLEYVSMGALVSKRGTVGQWGSRLYVSNAEAERACVRVWGVPATAAAIEFEEGGGALCVERPPESAAAPQIEVSGWSSARSAAEGAPARGGLPVLWTPTLKALWAPLVPLPARAGAEELPLHRLRLSAASLKLQLCGQAPSEALGLPLPLGLSVDNVLIEISEPLAEGL</sequence>
<organism evidence="1 2">
    <name type="scientific">Emiliania huxleyi (strain CCMP1516)</name>
    <dbReference type="NCBI Taxonomy" id="280463"/>
    <lineage>
        <taxon>Eukaryota</taxon>
        <taxon>Haptista</taxon>
        <taxon>Haptophyta</taxon>
        <taxon>Prymnesiophyceae</taxon>
        <taxon>Isochrysidales</taxon>
        <taxon>Noelaerhabdaceae</taxon>
        <taxon>Emiliania</taxon>
    </lineage>
</organism>
<name>A0A0D3JY46_EMIH1</name>
<keyword evidence="2" id="KW-1185">Reference proteome</keyword>
<protein>
    <submittedName>
        <fullName evidence="1">Uncharacterized protein</fullName>
    </submittedName>
</protein>
<dbReference type="GeneID" id="17273977"/>
<dbReference type="Proteomes" id="UP000013827">
    <property type="component" value="Unassembled WGS sequence"/>
</dbReference>
<dbReference type="SUPFAM" id="SSF160104">
    <property type="entry name" value="Acetoacetate decarboxylase-like"/>
    <property type="match status" value="1"/>
</dbReference>
<dbReference type="RefSeq" id="XP_005780860.1">
    <property type="nucleotide sequence ID" value="XM_005780803.1"/>
</dbReference>
<dbReference type="InterPro" id="IPR023375">
    <property type="entry name" value="ADC_dom_sf"/>
</dbReference>
<reference evidence="2" key="1">
    <citation type="journal article" date="2013" name="Nature">
        <title>Pan genome of the phytoplankton Emiliania underpins its global distribution.</title>
        <authorList>
            <person name="Read B.A."/>
            <person name="Kegel J."/>
            <person name="Klute M.J."/>
            <person name="Kuo A."/>
            <person name="Lefebvre S.C."/>
            <person name="Maumus F."/>
            <person name="Mayer C."/>
            <person name="Miller J."/>
            <person name="Monier A."/>
            <person name="Salamov A."/>
            <person name="Young J."/>
            <person name="Aguilar M."/>
            <person name="Claverie J.M."/>
            <person name="Frickenhaus S."/>
            <person name="Gonzalez K."/>
            <person name="Herman E.K."/>
            <person name="Lin Y.C."/>
            <person name="Napier J."/>
            <person name="Ogata H."/>
            <person name="Sarno A.F."/>
            <person name="Shmutz J."/>
            <person name="Schroeder D."/>
            <person name="de Vargas C."/>
            <person name="Verret F."/>
            <person name="von Dassow P."/>
            <person name="Valentin K."/>
            <person name="Van de Peer Y."/>
            <person name="Wheeler G."/>
            <person name="Dacks J.B."/>
            <person name="Delwiche C.F."/>
            <person name="Dyhrman S.T."/>
            <person name="Glockner G."/>
            <person name="John U."/>
            <person name="Richards T."/>
            <person name="Worden A.Z."/>
            <person name="Zhang X."/>
            <person name="Grigoriev I.V."/>
            <person name="Allen A.E."/>
            <person name="Bidle K."/>
            <person name="Borodovsky M."/>
            <person name="Bowler C."/>
            <person name="Brownlee C."/>
            <person name="Cock J.M."/>
            <person name="Elias M."/>
            <person name="Gladyshev V.N."/>
            <person name="Groth M."/>
            <person name="Guda C."/>
            <person name="Hadaegh A."/>
            <person name="Iglesias-Rodriguez M.D."/>
            <person name="Jenkins J."/>
            <person name="Jones B.M."/>
            <person name="Lawson T."/>
            <person name="Leese F."/>
            <person name="Lindquist E."/>
            <person name="Lobanov A."/>
            <person name="Lomsadze A."/>
            <person name="Malik S.B."/>
            <person name="Marsh M.E."/>
            <person name="Mackinder L."/>
            <person name="Mock T."/>
            <person name="Mueller-Roeber B."/>
            <person name="Pagarete A."/>
            <person name="Parker M."/>
            <person name="Probert I."/>
            <person name="Quesneville H."/>
            <person name="Raines C."/>
            <person name="Rensing S.A."/>
            <person name="Riano-Pachon D.M."/>
            <person name="Richier S."/>
            <person name="Rokitta S."/>
            <person name="Shiraiwa Y."/>
            <person name="Soanes D.M."/>
            <person name="van der Giezen M."/>
            <person name="Wahlund T.M."/>
            <person name="Williams B."/>
            <person name="Wilson W."/>
            <person name="Wolfe G."/>
            <person name="Wurch L.L."/>
        </authorList>
    </citation>
    <scope>NUCLEOTIDE SEQUENCE</scope>
</reference>